<sequence length="308" mass="34031">HCSYADLTEKHRIKRSLNDLIRRSLLAGDFKDIAVGDNRGQTATDTPEVQGPPKKPVLLVVLEWFTSQHSVYRTHSRALAALRGHFIVHAVGLDTAVDAVSRQVFDVFHPVSTDTALPQAYALAGELRPDVVLYAGIGMFPFTIYLSNLRLAPLQLVGLGHGASTFCGQINGFVIEEDLVGEERCFSETVIRVPADAMPFVPPADVRRVPVTRTPFLTRQQAQWREPLPVRVAVCASVMKINPNFLATLAEIERRSRVAVRFCFYMGFAQGLTLDYLRNAIHAVLPGAEVNAHMPVQAYQSALNSCEL</sequence>
<name>A0A5T8M084_SALER</name>
<accession>A0A5T8M084</accession>
<proteinExistence type="predicted"/>
<gene>
    <name evidence="1" type="ORF">DXG86_24040</name>
</gene>
<evidence type="ECO:0000313" key="1">
    <source>
        <dbReference type="EMBL" id="EBN6430180.1"/>
    </source>
</evidence>
<comment type="caution">
    <text evidence="1">The sequence shown here is derived from an EMBL/GenBank/DDBJ whole genome shotgun (WGS) entry which is preliminary data.</text>
</comment>
<dbReference type="Gene3D" id="3.40.50.11380">
    <property type="match status" value="1"/>
</dbReference>
<dbReference type="EMBL" id="AAGGHR010000041">
    <property type="protein sequence ID" value="EBN6430180.1"/>
    <property type="molecule type" value="Genomic_DNA"/>
</dbReference>
<organism evidence="1">
    <name type="scientific">Salmonella enterica</name>
    <name type="common">Salmonella choleraesuis</name>
    <dbReference type="NCBI Taxonomy" id="28901"/>
    <lineage>
        <taxon>Bacteria</taxon>
        <taxon>Pseudomonadati</taxon>
        <taxon>Pseudomonadota</taxon>
        <taxon>Gammaproteobacteria</taxon>
        <taxon>Enterobacterales</taxon>
        <taxon>Enterobacteriaceae</taxon>
        <taxon>Salmonella</taxon>
    </lineage>
</organism>
<feature type="non-terminal residue" evidence="1">
    <location>
        <position position="1"/>
    </location>
</feature>
<reference evidence="1" key="1">
    <citation type="submission" date="2018-07" db="EMBL/GenBank/DDBJ databases">
        <authorList>
            <consortium name="PulseNet: The National Subtyping Network for Foodborne Disease Surveillance"/>
            <person name="Tarr C.L."/>
            <person name="Trees E."/>
            <person name="Katz L.S."/>
            <person name="Carleton-Romer H.A."/>
            <person name="Stroika S."/>
            <person name="Kucerova Z."/>
            <person name="Roache K.F."/>
            <person name="Sabol A.L."/>
            <person name="Besser J."/>
            <person name="Gerner-Smidt P."/>
        </authorList>
    </citation>
    <scope>NUCLEOTIDE SEQUENCE</scope>
    <source>
        <strain evidence="1">PNUSAS020868</strain>
    </source>
</reference>
<feature type="non-terminal residue" evidence="1">
    <location>
        <position position="308"/>
    </location>
</feature>
<dbReference type="AlphaFoldDB" id="A0A5T8M084"/>
<protein>
    <submittedName>
        <fullName evidence="1">Cobalt ABC transporter permease</fullName>
    </submittedName>
</protein>